<proteinExistence type="predicted"/>
<evidence type="ECO:0000256" key="1">
    <source>
        <dbReference type="SAM" id="Phobius"/>
    </source>
</evidence>
<accession>G5SUQ6</accession>
<dbReference type="Proteomes" id="UP000003598">
    <property type="component" value="Unassembled WGS sequence"/>
</dbReference>
<dbReference type="AlphaFoldDB" id="G5SUQ6"/>
<evidence type="ECO:0000313" key="2">
    <source>
        <dbReference type="EMBL" id="EHG98973.1"/>
    </source>
</evidence>
<keyword evidence="1" id="KW-0472">Membrane</keyword>
<keyword evidence="3" id="KW-1185">Reference proteome</keyword>
<reference evidence="2 3" key="1">
    <citation type="submission" date="2011-03" db="EMBL/GenBank/DDBJ databases">
        <authorList>
            <person name="Weinstock G."/>
            <person name="Sodergren E."/>
            <person name="Clifton S."/>
            <person name="Fulton L."/>
            <person name="Fulton B."/>
            <person name="Courtney L."/>
            <person name="Fronick C."/>
            <person name="Harrison M."/>
            <person name="Strong C."/>
            <person name="Farmer C."/>
            <person name="Delahaunty K."/>
            <person name="Markovic C."/>
            <person name="Hall O."/>
            <person name="Minx P."/>
            <person name="Tomlinson C."/>
            <person name="Mitreva M."/>
            <person name="Hou S."/>
            <person name="Chen J."/>
            <person name="Wollam A."/>
            <person name="Pepin K.H."/>
            <person name="Johnson M."/>
            <person name="Bhonagiri V."/>
            <person name="Zhang X."/>
            <person name="Suruliraj S."/>
            <person name="Warren W."/>
            <person name="Chinwalla A."/>
            <person name="Mardis E.R."/>
            <person name="Wilson R.K."/>
        </authorList>
    </citation>
    <scope>NUCLEOTIDE SEQUENCE [LARGE SCALE GENOMIC DNA]</scope>
    <source>
        <strain evidence="2 3">YIT 11840</strain>
    </source>
</reference>
<feature type="transmembrane region" description="Helical" evidence="1">
    <location>
        <begin position="28"/>
        <end position="49"/>
    </location>
</feature>
<dbReference type="EMBL" id="AFFY01000047">
    <property type="protein sequence ID" value="EHG98973.1"/>
    <property type="molecule type" value="Genomic_DNA"/>
</dbReference>
<comment type="caution">
    <text evidence="2">The sequence shown here is derived from an EMBL/GenBank/DDBJ whole genome shotgun (WGS) entry which is preliminary data.</text>
</comment>
<evidence type="ECO:0000313" key="3">
    <source>
        <dbReference type="Proteomes" id="UP000003598"/>
    </source>
</evidence>
<dbReference type="HOGENOM" id="CLU_1957445_0_0_10"/>
<sequence>MGGFRFKKTAFSFYLTGQKRVNRSIQCIFLYIYTVYALLFCIFSAYMQFNLKRMTNHSAESGKSFSACRFVFLFQMPEKYLFSGKFPACKPRAGFIWLLFPFQNPVTSCKPDVSLSLRTEPLHAAGKA</sequence>
<gene>
    <name evidence="2" type="ORF">HMPREF9441_03117</name>
</gene>
<protein>
    <submittedName>
        <fullName evidence="2">Uncharacterized protein</fullName>
    </submittedName>
</protein>
<keyword evidence="1" id="KW-1133">Transmembrane helix</keyword>
<name>G5SUQ6_9BACT</name>
<organism evidence="2 3">
    <name type="scientific">Paraprevotella clara YIT 11840</name>
    <dbReference type="NCBI Taxonomy" id="762968"/>
    <lineage>
        <taxon>Bacteria</taxon>
        <taxon>Pseudomonadati</taxon>
        <taxon>Bacteroidota</taxon>
        <taxon>Bacteroidia</taxon>
        <taxon>Bacteroidales</taxon>
        <taxon>Prevotellaceae</taxon>
        <taxon>Paraprevotella</taxon>
    </lineage>
</organism>
<keyword evidence="1" id="KW-0812">Transmembrane</keyword>